<dbReference type="InterPro" id="IPR013320">
    <property type="entry name" value="ConA-like_dom_sf"/>
</dbReference>
<evidence type="ECO:0000259" key="1">
    <source>
        <dbReference type="PROSITE" id="PS51236"/>
    </source>
</evidence>
<accession>A0A7R9DIJ6</accession>
<dbReference type="AlphaFoldDB" id="A0A7R9DIJ6"/>
<gene>
    <name evidence="2" type="ORF">TCEB3V08_LOCUS12098</name>
</gene>
<proteinExistence type="predicted"/>
<dbReference type="SUPFAM" id="SSF49899">
    <property type="entry name" value="Concanavalin A-like lectins/glucanases"/>
    <property type="match status" value="1"/>
</dbReference>
<reference evidence="2" key="1">
    <citation type="submission" date="2020-11" db="EMBL/GenBank/DDBJ databases">
        <authorList>
            <person name="Tran Van P."/>
        </authorList>
    </citation>
    <scope>NUCLEOTIDE SEQUENCE</scope>
</reference>
<dbReference type="EMBL" id="OC324672">
    <property type="protein sequence ID" value="CAD7414420.1"/>
    <property type="molecule type" value="Genomic_DNA"/>
</dbReference>
<dbReference type="GO" id="GO:0005576">
    <property type="term" value="C:extracellular region"/>
    <property type="evidence" value="ECO:0007669"/>
    <property type="project" value="InterPro"/>
</dbReference>
<organism evidence="2">
    <name type="scientific">Timema cristinae</name>
    <name type="common">Walking stick</name>
    <dbReference type="NCBI Taxonomy" id="61476"/>
    <lineage>
        <taxon>Eukaryota</taxon>
        <taxon>Metazoa</taxon>
        <taxon>Ecdysozoa</taxon>
        <taxon>Arthropoda</taxon>
        <taxon>Hexapoda</taxon>
        <taxon>Insecta</taxon>
        <taxon>Pterygota</taxon>
        <taxon>Neoptera</taxon>
        <taxon>Polyneoptera</taxon>
        <taxon>Phasmatodea</taxon>
        <taxon>Timematodea</taxon>
        <taxon>Timematoidea</taxon>
        <taxon>Timematidae</taxon>
        <taxon>Timema</taxon>
    </lineage>
</organism>
<name>A0A7R9DIJ6_TIMCR</name>
<feature type="domain" description="TSP C-terminal" evidence="1">
    <location>
        <begin position="1"/>
        <end position="130"/>
    </location>
</feature>
<dbReference type="PROSITE" id="PS51236">
    <property type="entry name" value="TSP_CTER"/>
    <property type="match status" value="1"/>
</dbReference>
<evidence type="ECO:0000313" key="2">
    <source>
        <dbReference type="EMBL" id="CAD7414420.1"/>
    </source>
</evidence>
<dbReference type="PANTHER" id="PTHR10199">
    <property type="entry name" value="THROMBOSPONDIN"/>
    <property type="match status" value="1"/>
</dbReference>
<dbReference type="Gene3D" id="2.60.120.200">
    <property type="match status" value="1"/>
</dbReference>
<protein>
    <recommendedName>
        <fullName evidence="1">TSP C-terminal domain-containing protein</fullName>
    </recommendedName>
</protein>
<sequence length="159" mass="17877">MDGPELHESVPGELYLVVLCRLMSRTIDSNWCGCILSHGIRDGEAGGVTLLWKDPRNVGWKERVAYRWLLLHRPKIGLIRLRIFEGEHMVADSGNVFDSTLKGGRLGVFCFSQEMIIWSDLVYRCNVHGVGRSSLVIRGNTEHDALLMAVKRSVRPSSS</sequence>
<dbReference type="PANTHER" id="PTHR10199:SF100">
    <property type="entry name" value="THROMBOSPONDIN, ISOFORM A"/>
    <property type="match status" value="1"/>
</dbReference>
<dbReference type="GO" id="GO:0005509">
    <property type="term" value="F:calcium ion binding"/>
    <property type="evidence" value="ECO:0007669"/>
    <property type="project" value="InterPro"/>
</dbReference>
<dbReference type="Pfam" id="PF05735">
    <property type="entry name" value="TSP_C"/>
    <property type="match status" value="1"/>
</dbReference>
<dbReference type="InterPro" id="IPR008859">
    <property type="entry name" value="Thrombospondin_C"/>
</dbReference>
<dbReference type="GO" id="GO:0007155">
    <property type="term" value="P:cell adhesion"/>
    <property type="evidence" value="ECO:0007669"/>
    <property type="project" value="InterPro"/>
</dbReference>